<reference evidence="1" key="1">
    <citation type="submission" date="2024-07" db="EMBL/GenBank/DDBJ databases">
        <title>A survey of Mimosa microsymbionts across Brazilian biomes reveals a high diversity of Paraburkholderia nodulating endemic species, but also that Cupriavidus is common as a symbiont of widespread species.</title>
        <authorList>
            <person name="Rouws L."/>
            <person name="Barauna A."/>
            <person name="Beukes C."/>
            <person name="Rouws J.R.C."/>
            <person name="De Faria S.M."/>
            <person name="Gross E."/>
            <person name="Bueno Dos Reis Junior F."/>
            <person name="Simon M.F."/>
            <person name="Maluk M."/>
            <person name="Odee D.W."/>
            <person name="Kenicer G."/>
            <person name="Young J.P.W."/>
            <person name="Reis V.M."/>
            <person name="Zilli J."/>
            <person name="James E.K."/>
        </authorList>
    </citation>
    <scope>NUCLEOTIDE SEQUENCE</scope>
    <source>
        <strain evidence="1">EG181B</strain>
    </source>
</reference>
<name>A0ACC6TV03_9BURK</name>
<evidence type="ECO:0000313" key="1">
    <source>
        <dbReference type="EMBL" id="MEX3931278.1"/>
    </source>
</evidence>
<evidence type="ECO:0000313" key="2">
    <source>
        <dbReference type="Proteomes" id="UP001558850"/>
    </source>
</evidence>
<protein>
    <submittedName>
        <fullName evidence="1">Uncharacterized protein</fullName>
    </submittedName>
</protein>
<comment type="caution">
    <text evidence="1">The sequence shown here is derived from an EMBL/GenBank/DDBJ whole genome shotgun (WGS) entry which is preliminary data.</text>
</comment>
<proteinExistence type="predicted"/>
<dbReference type="EMBL" id="JBFRCH010000002">
    <property type="protein sequence ID" value="MEX3931278.1"/>
    <property type="molecule type" value="Genomic_DNA"/>
</dbReference>
<accession>A0ACC6TV03</accession>
<dbReference type="Proteomes" id="UP001558850">
    <property type="component" value="Unassembled WGS sequence"/>
</dbReference>
<keyword evidence="2" id="KW-1185">Reference proteome</keyword>
<organism evidence="1 2">
    <name type="scientific">Paraburkholderia phymatum</name>
    <dbReference type="NCBI Taxonomy" id="148447"/>
    <lineage>
        <taxon>Bacteria</taxon>
        <taxon>Pseudomonadati</taxon>
        <taxon>Pseudomonadota</taxon>
        <taxon>Betaproteobacteria</taxon>
        <taxon>Burkholderiales</taxon>
        <taxon>Burkholderiaceae</taxon>
        <taxon>Paraburkholderia</taxon>
    </lineage>
</organism>
<gene>
    <name evidence="1" type="ORF">AB4Y32_05565</name>
</gene>
<sequence length="91" mass="10244">MLLQVLQSVTSRTLPFWRRETTIAGFNFNQIISAASEIISELSNSVRKHKDSHSRRAKIDNPGDDELTPGAISESYSRADEVMNDRLNRPG</sequence>